<dbReference type="EMBL" id="CAJVPI010006959">
    <property type="protein sequence ID" value="CAG8680956.1"/>
    <property type="molecule type" value="Genomic_DNA"/>
</dbReference>
<organism evidence="1 2">
    <name type="scientific">Paraglomus brasilianum</name>
    <dbReference type="NCBI Taxonomy" id="144538"/>
    <lineage>
        <taxon>Eukaryota</taxon>
        <taxon>Fungi</taxon>
        <taxon>Fungi incertae sedis</taxon>
        <taxon>Mucoromycota</taxon>
        <taxon>Glomeromycotina</taxon>
        <taxon>Glomeromycetes</taxon>
        <taxon>Paraglomerales</taxon>
        <taxon>Paraglomeraceae</taxon>
        <taxon>Paraglomus</taxon>
    </lineage>
</organism>
<name>A0A9N9HFB6_9GLOM</name>
<comment type="caution">
    <text evidence="1">The sequence shown here is derived from an EMBL/GenBank/DDBJ whole genome shotgun (WGS) entry which is preliminary data.</text>
</comment>
<dbReference type="AlphaFoldDB" id="A0A9N9HFB6"/>
<accession>A0A9N9HFB6</accession>
<proteinExistence type="predicted"/>
<feature type="non-terminal residue" evidence="1">
    <location>
        <position position="89"/>
    </location>
</feature>
<keyword evidence="2" id="KW-1185">Reference proteome</keyword>
<feature type="non-terminal residue" evidence="1">
    <location>
        <position position="1"/>
    </location>
</feature>
<reference evidence="1" key="1">
    <citation type="submission" date="2021-06" db="EMBL/GenBank/DDBJ databases">
        <authorList>
            <person name="Kallberg Y."/>
            <person name="Tangrot J."/>
            <person name="Rosling A."/>
        </authorList>
    </citation>
    <scope>NUCLEOTIDE SEQUENCE</scope>
    <source>
        <strain evidence="1">BR232B</strain>
    </source>
</reference>
<evidence type="ECO:0000313" key="2">
    <source>
        <dbReference type="Proteomes" id="UP000789739"/>
    </source>
</evidence>
<sequence length="89" mass="9937">DEKYPTPIYSSAEDYMNERQLETGDYESLFHHHTNLPIDLTLCIEAWVMFLNNTFFDSGLANGTIGVVTDITSANNTIEVTFPTSSGLT</sequence>
<protein>
    <submittedName>
        <fullName evidence="1">9051_t:CDS:1</fullName>
    </submittedName>
</protein>
<gene>
    <name evidence="1" type="ORF">PBRASI_LOCUS11804</name>
</gene>
<evidence type="ECO:0000313" key="1">
    <source>
        <dbReference type="EMBL" id="CAG8680956.1"/>
    </source>
</evidence>
<dbReference type="OrthoDB" id="2446515at2759"/>
<dbReference type="Proteomes" id="UP000789739">
    <property type="component" value="Unassembled WGS sequence"/>
</dbReference>